<dbReference type="GO" id="GO:0005524">
    <property type="term" value="F:ATP binding"/>
    <property type="evidence" value="ECO:0007669"/>
    <property type="project" value="UniProtKB-UniRule"/>
</dbReference>
<evidence type="ECO:0000256" key="5">
    <source>
        <dbReference type="ARBA" id="ARBA00022723"/>
    </source>
</evidence>
<evidence type="ECO:0000313" key="23">
    <source>
        <dbReference type="Proteomes" id="UP000741360"/>
    </source>
</evidence>
<evidence type="ECO:0000256" key="13">
    <source>
        <dbReference type="ARBA" id="ARBA00023268"/>
    </source>
</evidence>
<evidence type="ECO:0000256" key="3">
    <source>
        <dbReference type="ARBA" id="ARBA00006001"/>
    </source>
</evidence>
<dbReference type="PIRSF" id="PIRSF017184">
    <property type="entry name" value="Nnr"/>
    <property type="match status" value="1"/>
</dbReference>
<comment type="subunit">
    <text evidence="17">Homotetramer.</text>
</comment>
<dbReference type="PANTHER" id="PTHR12592:SF0">
    <property type="entry name" value="ATP-DEPENDENT (S)-NAD(P)H-HYDRATE DEHYDRATASE"/>
    <property type="match status" value="1"/>
</dbReference>
<reference evidence="22" key="1">
    <citation type="submission" date="2020-07" db="EMBL/GenBank/DDBJ databases">
        <title>Huge and variable diversity of episymbiotic CPR bacteria and DPANN archaea in groundwater ecosystems.</title>
        <authorList>
            <person name="He C.Y."/>
            <person name="Keren R."/>
            <person name="Whittaker M."/>
            <person name="Farag I.F."/>
            <person name="Doudna J."/>
            <person name="Cate J.H.D."/>
            <person name="Banfield J.F."/>
        </authorList>
    </citation>
    <scope>NUCLEOTIDE SEQUENCE</scope>
    <source>
        <strain evidence="22">NC_groundwater_717_Ag_S-0.2um_59_8</strain>
    </source>
</reference>
<comment type="catalytic activity">
    <reaction evidence="2 18 19">
        <text>(6R)-NADPHX = (6S)-NADPHX</text>
        <dbReference type="Rhea" id="RHEA:32227"/>
        <dbReference type="ChEBI" id="CHEBI:64076"/>
        <dbReference type="ChEBI" id="CHEBI:64077"/>
        <dbReference type="EC" id="5.1.99.6"/>
    </reaction>
</comment>
<evidence type="ECO:0000313" key="22">
    <source>
        <dbReference type="EMBL" id="MBI3015391.1"/>
    </source>
</evidence>
<organism evidence="22 23">
    <name type="scientific">Tectimicrobiota bacterium</name>
    <dbReference type="NCBI Taxonomy" id="2528274"/>
    <lineage>
        <taxon>Bacteria</taxon>
        <taxon>Pseudomonadati</taxon>
        <taxon>Nitrospinota/Tectimicrobiota group</taxon>
        <taxon>Candidatus Tectimicrobiota</taxon>
    </lineage>
</organism>
<evidence type="ECO:0000259" key="21">
    <source>
        <dbReference type="PROSITE" id="PS51385"/>
    </source>
</evidence>
<feature type="binding site" evidence="17">
    <location>
        <position position="388"/>
    </location>
    <ligand>
        <name>(6S)-NADPHX</name>
        <dbReference type="ChEBI" id="CHEBI:64076"/>
    </ligand>
</feature>
<feature type="domain" description="YjeF C-terminal" evidence="20">
    <location>
        <begin position="231"/>
        <end position="514"/>
    </location>
</feature>
<evidence type="ECO:0000259" key="20">
    <source>
        <dbReference type="PROSITE" id="PS51383"/>
    </source>
</evidence>
<sequence>MRAVTAAEIRRIDQEATRLFGIPSLLLMENAGLQTVRIMESTFPDLARLKVVVVCGHGNNGGDGFVVARHLKNRRGSVSVVLLAKKDHPQGDARTNLTILERMGIPIWECPTSVEFRKLAALFQETELIVDAILGTGISSPVSGLHQEVISFLSGLGKPIVAVDIPSGLSSDHGHIEGAAMKADLTVTFGLPKIGQFLFPGAGQVGRLVVAGIGYPSTLTQGEELGVELVDDSAIRPLLPPRVLSSHKGTFGHVLVVAGARGKSGAGALCALGALRSGAGLVTLGIPASLLDSMAAKLTEVMTLPLPETAQGAPAEAAAAPVLEFLQGKEVLVLGPGIGTSQDTARLITALIEHSPAPIVIDADGLNCIAENPGILRHAKVPIVITPHPGEMSRLTGKSTAEVQSRRLETAREFAQAYGVTIVLKGAHTITGEPSGALSINLSGNPGMATGGSGDVLTGMIGGLLAQGLSPQDAARAGVYLHGLSGDLTGQARGQIGMIAGDLLDELPRAIRLLMEGPFPETLRRVSYYP</sequence>
<dbReference type="AlphaFoldDB" id="A0A932GQN0"/>
<evidence type="ECO:0000256" key="12">
    <source>
        <dbReference type="ARBA" id="ARBA00023239"/>
    </source>
</evidence>
<comment type="cofactor">
    <cofactor evidence="18 19">
        <name>K(+)</name>
        <dbReference type="ChEBI" id="CHEBI:29103"/>
    </cofactor>
    <text evidence="18 19">Binds 1 potassium ion per subunit.</text>
</comment>
<feature type="binding site" evidence="17">
    <location>
        <position position="337"/>
    </location>
    <ligand>
        <name>(6S)-NADPHX</name>
        <dbReference type="ChEBI" id="CHEBI:64076"/>
    </ligand>
</feature>
<dbReference type="InterPro" id="IPR000631">
    <property type="entry name" value="CARKD"/>
</dbReference>
<feature type="binding site" evidence="17">
    <location>
        <position position="454"/>
    </location>
    <ligand>
        <name>AMP</name>
        <dbReference type="ChEBI" id="CHEBI:456215"/>
    </ligand>
</feature>
<keyword evidence="5 18" id="KW-0479">Metal-binding</keyword>
<keyword evidence="11 18" id="KW-0413">Isomerase</keyword>
<feature type="binding site" evidence="18">
    <location>
        <begin position="135"/>
        <end position="141"/>
    </location>
    <ligand>
        <name>(6S)-NADPHX</name>
        <dbReference type="ChEBI" id="CHEBI:64076"/>
    </ligand>
</feature>
<feature type="binding site" evidence="18">
    <location>
        <position position="164"/>
    </location>
    <ligand>
        <name>(6S)-NADPHX</name>
        <dbReference type="ChEBI" id="CHEBI:64076"/>
    </ligand>
</feature>
<comment type="similarity">
    <text evidence="3 19">In the N-terminal section; belongs to the NnrE/AIBP family.</text>
</comment>
<dbReference type="GO" id="GO:0110051">
    <property type="term" value="P:metabolite repair"/>
    <property type="evidence" value="ECO:0007669"/>
    <property type="project" value="TreeGrafter"/>
</dbReference>
<dbReference type="PROSITE" id="PS51385">
    <property type="entry name" value="YJEF_N"/>
    <property type="match status" value="1"/>
</dbReference>
<evidence type="ECO:0000256" key="14">
    <source>
        <dbReference type="ARBA" id="ARBA00025153"/>
    </source>
</evidence>
<dbReference type="HAMAP" id="MF_01966">
    <property type="entry name" value="NADHX_epimerase"/>
    <property type="match status" value="1"/>
</dbReference>
<evidence type="ECO:0000256" key="2">
    <source>
        <dbReference type="ARBA" id="ARBA00000909"/>
    </source>
</evidence>
<comment type="similarity">
    <text evidence="4 19">In the C-terminal section; belongs to the NnrD/CARKD family.</text>
</comment>
<evidence type="ECO:0000256" key="19">
    <source>
        <dbReference type="PIRNR" id="PIRNR017184"/>
    </source>
</evidence>
<dbReference type="GO" id="GO:0046872">
    <property type="term" value="F:metal ion binding"/>
    <property type="evidence" value="ECO:0007669"/>
    <property type="project" value="UniProtKB-UniRule"/>
</dbReference>
<dbReference type="Gene3D" id="3.40.50.10260">
    <property type="entry name" value="YjeF N-terminal domain"/>
    <property type="match status" value="1"/>
</dbReference>
<comment type="cofactor">
    <cofactor evidence="17">
        <name>Mg(2+)</name>
        <dbReference type="ChEBI" id="CHEBI:18420"/>
    </cofactor>
</comment>
<comment type="function">
    <text evidence="17">Catalyzes the dehydration of the S-form of NAD(P)HX at the expense of ADP, which is converted to AMP. Together with NAD(P)HX epimerase, which catalyzes the epimerization of the S- and R-forms, the enzyme allows the repair of both epimers of NAD(P)HX, a damaged form of NAD(P)H that is a result of enzymatic or heat-dependent hydration.</text>
</comment>
<dbReference type="NCBIfam" id="TIGR00196">
    <property type="entry name" value="yjeF_cterm"/>
    <property type="match status" value="1"/>
</dbReference>
<dbReference type="InterPro" id="IPR017953">
    <property type="entry name" value="Carbohydrate_kinase_pred_CS"/>
</dbReference>
<keyword evidence="9 18" id="KW-0630">Potassium</keyword>
<comment type="function">
    <text evidence="14 19">Bifunctional enzyme that catalyzes the epimerization of the S- and R-forms of NAD(P)HX and the dehydration of the S-form of NAD(P)HX at the expense of ADP, which is converted to AMP. This allows the repair of both epimers of NAD(P)HX, a damaged form of NAD(P)H that is a result of enzymatic or heat-dependent hydration.</text>
</comment>
<accession>A0A932GQN0</accession>
<dbReference type="InterPro" id="IPR036652">
    <property type="entry name" value="YjeF_N_dom_sf"/>
</dbReference>
<dbReference type="GO" id="GO:0052856">
    <property type="term" value="F:NAD(P)HX epimerase activity"/>
    <property type="evidence" value="ECO:0007669"/>
    <property type="project" value="UniProtKB-UniRule"/>
</dbReference>
<dbReference type="GO" id="GO:0052855">
    <property type="term" value="F:ADP-dependent NAD(P)H-hydrate dehydratase activity"/>
    <property type="evidence" value="ECO:0007669"/>
    <property type="project" value="UniProtKB-UniRule"/>
</dbReference>
<evidence type="ECO:0000256" key="7">
    <source>
        <dbReference type="ARBA" id="ARBA00022840"/>
    </source>
</evidence>
<dbReference type="Gene3D" id="3.40.1190.20">
    <property type="match status" value="1"/>
</dbReference>
<comment type="catalytic activity">
    <reaction evidence="16 17 19">
        <text>(6S)-NADPHX + ADP = AMP + phosphate + NADPH + H(+)</text>
        <dbReference type="Rhea" id="RHEA:32235"/>
        <dbReference type="ChEBI" id="CHEBI:15378"/>
        <dbReference type="ChEBI" id="CHEBI:43474"/>
        <dbReference type="ChEBI" id="CHEBI:57783"/>
        <dbReference type="ChEBI" id="CHEBI:64076"/>
        <dbReference type="ChEBI" id="CHEBI:456215"/>
        <dbReference type="ChEBI" id="CHEBI:456216"/>
        <dbReference type="EC" id="4.2.1.136"/>
    </reaction>
</comment>
<comment type="caution">
    <text evidence="18">Lacks conserved residue(s) required for the propagation of feature annotation.</text>
</comment>
<feature type="binding site" evidence="18">
    <location>
        <position position="167"/>
    </location>
    <ligand>
        <name>K(+)</name>
        <dbReference type="ChEBI" id="CHEBI:29103"/>
    </ligand>
</feature>
<dbReference type="EC" id="5.1.99.6" evidence="19"/>
<feature type="binding site" evidence="17">
    <location>
        <position position="266"/>
    </location>
    <ligand>
        <name>(6S)-NADPHX</name>
        <dbReference type="ChEBI" id="CHEBI:64076"/>
    </ligand>
</feature>
<comment type="similarity">
    <text evidence="17">Belongs to the NnrD/CARKD family.</text>
</comment>
<feature type="binding site" evidence="18">
    <location>
        <position position="60"/>
    </location>
    <ligand>
        <name>K(+)</name>
        <dbReference type="ChEBI" id="CHEBI:29103"/>
    </ligand>
</feature>
<dbReference type="Pfam" id="PF03853">
    <property type="entry name" value="YjeF_N"/>
    <property type="match status" value="1"/>
</dbReference>
<evidence type="ECO:0000256" key="1">
    <source>
        <dbReference type="ARBA" id="ARBA00000013"/>
    </source>
</evidence>
<evidence type="ECO:0000256" key="6">
    <source>
        <dbReference type="ARBA" id="ARBA00022741"/>
    </source>
</evidence>
<dbReference type="CDD" id="cd01171">
    <property type="entry name" value="YXKO-related"/>
    <property type="match status" value="1"/>
</dbReference>
<dbReference type="PROSITE" id="PS01050">
    <property type="entry name" value="YJEF_C_2"/>
    <property type="match status" value="1"/>
</dbReference>
<dbReference type="PROSITE" id="PS51383">
    <property type="entry name" value="YJEF_C_3"/>
    <property type="match status" value="1"/>
</dbReference>
<comment type="similarity">
    <text evidence="18">Belongs to the NnrE/AIBP family.</text>
</comment>
<evidence type="ECO:0000256" key="4">
    <source>
        <dbReference type="ARBA" id="ARBA00009524"/>
    </source>
</evidence>
<keyword evidence="13" id="KW-0511">Multifunctional enzyme</keyword>
<dbReference type="PANTHER" id="PTHR12592">
    <property type="entry name" value="ATP-DEPENDENT (S)-NAD(P)H-HYDRATE DEHYDRATASE FAMILY MEMBER"/>
    <property type="match status" value="1"/>
</dbReference>
<evidence type="ECO:0000256" key="8">
    <source>
        <dbReference type="ARBA" id="ARBA00022857"/>
    </source>
</evidence>
<comment type="function">
    <text evidence="18">Catalyzes the epimerization of the S- and R-forms of NAD(P)HX, a damaged form of NAD(P)H that is a result of enzymatic or heat-dependent hydration. This is a prerequisite for the S-specific NAD(P)H-hydrate dehydratase to allow the repair of both epimers of NAD(P)HX.</text>
</comment>
<comment type="catalytic activity">
    <reaction evidence="1 18 19">
        <text>(6R)-NADHX = (6S)-NADHX</text>
        <dbReference type="Rhea" id="RHEA:32215"/>
        <dbReference type="ChEBI" id="CHEBI:64074"/>
        <dbReference type="ChEBI" id="CHEBI:64075"/>
        <dbReference type="EC" id="5.1.99.6"/>
    </reaction>
</comment>
<feature type="domain" description="YjeF N-terminal" evidence="21">
    <location>
        <begin position="9"/>
        <end position="221"/>
    </location>
</feature>
<keyword evidence="8 17" id="KW-0521">NADP</keyword>
<evidence type="ECO:0000256" key="15">
    <source>
        <dbReference type="ARBA" id="ARBA00048238"/>
    </source>
</evidence>
<evidence type="ECO:0000256" key="11">
    <source>
        <dbReference type="ARBA" id="ARBA00023235"/>
    </source>
</evidence>
<dbReference type="HAMAP" id="MF_01965">
    <property type="entry name" value="NADHX_dehydratase"/>
    <property type="match status" value="1"/>
</dbReference>
<evidence type="ECO:0000256" key="17">
    <source>
        <dbReference type="HAMAP-Rule" id="MF_01965"/>
    </source>
</evidence>
<dbReference type="NCBIfam" id="TIGR00197">
    <property type="entry name" value="yjeF_nterm"/>
    <property type="match status" value="1"/>
</dbReference>
<keyword evidence="6 17" id="KW-0547">Nucleotide-binding</keyword>
<dbReference type="Proteomes" id="UP000741360">
    <property type="component" value="Unassembled WGS sequence"/>
</dbReference>
<feature type="binding site" evidence="18">
    <location>
        <position position="131"/>
    </location>
    <ligand>
        <name>K(+)</name>
        <dbReference type="ChEBI" id="CHEBI:29103"/>
    </ligand>
</feature>
<protein>
    <recommendedName>
        <fullName evidence="19">Bifunctional NAD(P)H-hydrate repair enzyme</fullName>
    </recommendedName>
    <alternativeName>
        <fullName evidence="19">Nicotinamide nucleotide repair protein</fullName>
    </alternativeName>
    <domain>
        <recommendedName>
            <fullName evidence="19">ADP-dependent (S)-NAD(P)H-hydrate dehydratase</fullName>
            <ecNumber evidence="19">4.2.1.136</ecNumber>
        </recommendedName>
        <alternativeName>
            <fullName evidence="19">ADP-dependent NAD(P)HX dehydratase</fullName>
        </alternativeName>
    </domain>
    <domain>
        <recommendedName>
            <fullName evidence="19">NAD(P)H-hydrate epimerase</fullName>
            <ecNumber evidence="19">5.1.99.6</ecNumber>
        </recommendedName>
    </domain>
</protein>
<comment type="catalytic activity">
    <reaction evidence="15 17 19">
        <text>(6S)-NADHX + ADP = AMP + phosphate + NADH + H(+)</text>
        <dbReference type="Rhea" id="RHEA:32223"/>
        <dbReference type="ChEBI" id="CHEBI:15378"/>
        <dbReference type="ChEBI" id="CHEBI:43474"/>
        <dbReference type="ChEBI" id="CHEBI:57945"/>
        <dbReference type="ChEBI" id="CHEBI:64074"/>
        <dbReference type="ChEBI" id="CHEBI:456215"/>
        <dbReference type="ChEBI" id="CHEBI:456216"/>
        <dbReference type="EC" id="4.2.1.136"/>
    </reaction>
</comment>
<dbReference type="SUPFAM" id="SSF64153">
    <property type="entry name" value="YjeF N-terminal domain-like"/>
    <property type="match status" value="1"/>
</dbReference>
<feature type="binding site" evidence="17">
    <location>
        <position position="455"/>
    </location>
    <ligand>
        <name>(6S)-NADPHX</name>
        <dbReference type="ChEBI" id="CHEBI:64076"/>
    </ligand>
</feature>
<dbReference type="Pfam" id="PF01256">
    <property type="entry name" value="Carb_kinase"/>
    <property type="match status" value="1"/>
</dbReference>
<keyword evidence="10 17" id="KW-0520">NAD</keyword>
<keyword evidence="7 17" id="KW-0067">ATP-binding</keyword>
<name>A0A932GQN0_UNCTE</name>
<dbReference type="InterPro" id="IPR004443">
    <property type="entry name" value="YjeF_N_dom"/>
</dbReference>
<feature type="binding site" evidence="17">
    <location>
        <begin position="425"/>
        <end position="429"/>
    </location>
    <ligand>
        <name>AMP</name>
        <dbReference type="ChEBI" id="CHEBI:456215"/>
    </ligand>
</feature>
<comment type="caution">
    <text evidence="22">The sequence shown here is derived from an EMBL/GenBank/DDBJ whole genome shotgun (WGS) entry which is preliminary data.</text>
</comment>
<evidence type="ECO:0000256" key="10">
    <source>
        <dbReference type="ARBA" id="ARBA00023027"/>
    </source>
</evidence>
<evidence type="ECO:0000256" key="9">
    <source>
        <dbReference type="ARBA" id="ARBA00022958"/>
    </source>
</evidence>
<evidence type="ECO:0000256" key="18">
    <source>
        <dbReference type="HAMAP-Rule" id="MF_01966"/>
    </source>
</evidence>
<dbReference type="SUPFAM" id="SSF53613">
    <property type="entry name" value="Ribokinase-like"/>
    <property type="match status" value="1"/>
</dbReference>
<keyword evidence="12 17" id="KW-0456">Lyase</keyword>
<dbReference type="GO" id="GO:0046496">
    <property type="term" value="P:nicotinamide nucleotide metabolic process"/>
    <property type="evidence" value="ECO:0007669"/>
    <property type="project" value="UniProtKB-UniRule"/>
</dbReference>
<dbReference type="EMBL" id="JACPSX010000191">
    <property type="protein sequence ID" value="MBI3015391.1"/>
    <property type="molecule type" value="Genomic_DNA"/>
</dbReference>
<dbReference type="InterPro" id="IPR029056">
    <property type="entry name" value="Ribokinase-like"/>
</dbReference>
<dbReference type="EC" id="4.2.1.136" evidence="19"/>
<gene>
    <name evidence="17" type="primary">nnrD</name>
    <name evidence="18" type="synonym">nnrE</name>
    <name evidence="22" type="ORF">HYY65_10100</name>
</gene>
<evidence type="ECO:0000256" key="16">
    <source>
        <dbReference type="ARBA" id="ARBA00049209"/>
    </source>
</evidence>
<feature type="binding site" evidence="18">
    <location>
        <begin position="59"/>
        <end position="63"/>
    </location>
    <ligand>
        <name>(6S)-NADPHX</name>
        <dbReference type="ChEBI" id="CHEBI:64076"/>
    </ligand>
</feature>
<proteinExistence type="inferred from homology"/>
<dbReference type="InterPro" id="IPR030677">
    <property type="entry name" value="Nnr"/>
</dbReference>